<gene>
    <name evidence="1" type="ORF">L2E82_11097</name>
</gene>
<name>A0ACB9GDD2_CICIN</name>
<organism evidence="1 2">
    <name type="scientific">Cichorium intybus</name>
    <name type="common">Chicory</name>
    <dbReference type="NCBI Taxonomy" id="13427"/>
    <lineage>
        <taxon>Eukaryota</taxon>
        <taxon>Viridiplantae</taxon>
        <taxon>Streptophyta</taxon>
        <taxon>Embryophyta</taxon>
        <taxon>Tracheophyta</taxon>
        <taxon>Spermatophyta</taxon>
        <taxon>Magnoliopsida</taxon>
        <taxon>eudicotyledons</taxon>
        <taxon>Gunneridae</taxon>
        <taxon>Pentapetalae</taxon>
        <taxon>asterids</taxon>
        <taxon>campanulids</taxon>
        <taxon>Asterales</taxon>
        <taxon>Asteraceae</taxon>
        <taxon>Cichorioideae</taxon>
        <taxon>Cichorieae</taxon>
        <taxon>Cichoriinae</taxon>
        <taxon>Cichorium</taxon>
    </lineage>
</organism>
<keyword evidence="2" id="KW-1185">Reference proteome</keyword>
<dbReference type="Proteomes" id="UP001055811">
    <property type="component" value="Linkage Group LG02"/>
</dbReference>
<sequence length="728" mass="82147">MCILCVIQKWSRKVATMLPWLVIPLIGLWLLSQFLPPAFRFEITSPRLACVLVLLITLFWYEILMPQLSSWRARRNARLRERKRFEAIEMQKLRKTATRRCRNCLTPYRDQNPSGGKFMCSYCGHISKRPVLDLSVPPGLGRLSNSGILKDLVGKGEKMFNGKVWSDNNWICGQDWLENGGNWVHGSLSWKSSYSENFFSEKSYSSLLVFVCKSLASIFLGIMWVLRKLFRVSLSEDNSSTDTDIRGLTKKGENGVNCNESKSEKARRKAEEKRQARLEREQLEEEERKQREEVAKLVEERRKLRDEKIVIEKDQEKDKKEIERKRDTRKKEVEKNKKGEKVDVDRVQSLRSNNTETGQGSKGITVNNHNKGSVGGRYLDRMRGNFFPSSRTGGFFGKGTNVNAGNTREHRSNGYFDHAQNTPIKRDFVQNERGFVKSNSHPDDQNHIRPAVFEPQPCPPPPKRSWQQLFTRSSNTPTNVISRPNGNPQSEVPNSIPSPNGIGNSIPFGSPYHSPSKPILPPEELDNFQDPCYVPDPTYLIGPVSESLDDFQLNLGFEKSKPMKTHSEVNRPSPIESPMSRLWVSNTQKTTEDNNGGIGNEREWQMWNSTPLCLDTLGLVGKSNDDPWGTLRPSSSYGPISNNNNNNHLLFKNLPEGTGHNESVYNSPDGFHTSRGGVWAKNEKAAGVSGEGVGMGMGMGMGMGSAGMIPPVGGLYSTPDVQSVWSYE</sequence>
<evidence type="ECO:0000313" key="1">
    <source>
        <dbReference type="EMBL" id="KAI3781096.1"/>
    </source>
</evidence>
<evidence type="ECO:0000313" key="2">
    <source>
        <dbReference type="Proteomes" id="UP001055811"/>
    </source>
</evidence>
<dbReference type="EMBL" id="CM042010">
    <property type="protein sequence ID" value="KAI3781096.1"/>
    <property type="molecule type" value="Genomic_DNA"/>
</dbReference>
<accession>A0ACB9GDD2</accession>
<comment type="caution">
    <text evidence="1">The sequence shown here is derived from an EMBL/GenBank/DDBJ whole genome shotgun (WGS) entry which is preliminary data.</text>
</comment>
<reference evidence="1 2" key="2">
    <citation type="journal article" date="2022" name="Mol. Ecol. Resour.">
        <title>The genomes of chicory, endive, great burdock and yacon provide insights into Asteraceae paleo-polyploidization history and plant inulin production.</title>
        <authorList>
            <person name="Fan W."/>
            <person name="Wang S."/>
            <person name="Wang H."/>
            <person name="Wang A."/>
            <person name="Jiang F."/>
            <person name="Liu H."/>
            <person name="Zhao H."/>
            <person name="Xu D."/>
            <person name="Zhang Y."/>
        </authorList>
    </citation>
    <scope>NUCLEOTIDE SEQUENCE [LARGE SCALE GENOMIC DNA]</scope>
    <source>
        <strain evidence="2">cv. Punajuju</strain>
        <tissue evidence="1">Leaves</tissue>
    </source>
</reference>
<protein>
    <submittedName>
        <fullName evidence="1">Uncharacterized protein</fullName>
    </submittedName>
</protein>
<proteinExistence type="predicted"/>
<reference evidence="2" key="1">
    <citation type="journal article" date="2022" name="Mol. Ecol. Resour.">
        <title>The genomes of chicory, endive, great burdock and yacon provide insights into Asteraceae palaeo-polyploidization history and plant inulin production.</title>
        <authorList>
            <person name="Fan W."/>
            <person name="Wang S."/>
            <person name="Wang H."/>
            <person name="Wang A."/>
            <person name="Jiang F."/>
            <person name="Liu H."/>
            <person name="Zhao H."/>
            <person name="Xu D."/>
            <person name="Zhang Y."/>
        </authorList>
    </citation>
    <scope>NUCLEOTIDE SEQUENCE [LARGE SCALE GENOMIC DNA]</scope>
    <source>
        <strain evidence="2">cv. Punajuju</strain>
    </source>
</reference>